<evidence type="ECO:0000256" key="1">
    <source>
        <dbReference type="SAM" id="Phobius"/>
    </source>
</evidence>
<dbReference type="AlphaFoldDB" id="A0A1J4UX10"/>
<comment type="caution">
    <text evidence="2">The sequence shown here is derived from an EMBL/GenBank/DDBJ whole genome shotgun (WGS) entry which is preliminary data.</text>
</comment>
<protein>
    <recommendedName>
        <fullName evidence="4">Baseplate protein J-like domain-containing protein</fullName>
    </recommendedName>
</protein>
<evidence type="ECO:0000313" key="3">
    <source>
        <dbReference type="Proteomes" id="UP000185769"/>
    </source>
</evidence>
<gene>
    <name evidence="2" type="ORF">AUJ22_01420</name>
</gene>
<dbReference type="Proteomes" id="UP000185769">
    <property type="component" value="Unassembled WGS sequence"/>
</dbReference>
<dbReference type="EMBL" id="MNVM01000023">
    <property type="protein sequence ID" value="OIO29444.1"/>
    <property type="molecule type" value="Genomic_DNA"/>
</dbReference>
<keyword evidence="1" id="KW-0812">Transmembrane</keyword>
<accession>A0A1J4UX10</accession>
<name>A0A1J4UX10_9BACT</name>
<reference evidence="2 3" key="1">
    <citation type="journal article" date="2016" name="Environ. Microbiol.">
        <title>Genomic resolution of a cold subsurface aquifer community provides metabolic insights for novel microbes adapted to high CO concentrations.</title>
        <authorList>
            <person name="Probst A.J."/>
            <person name="Castelle C.J."/>
            <person name="Singh A."/>
            <person name="Brown C.T."/>
            <person name="Anantharaman K."/>
            <person name="Sharon I."/>
            <person name="Hug L.A."/>
            <person name="Burstein D."/>
            <person name="Emerson J.B."/>
            <person name="Thomas B.C."/>
            <person name="Banfield J.F."/>
        </authorList>
    </citation>
    <scope>NUCLEOTIDE SEQUENCE [LARGE SCALE GENOMIC DNA]</scope>
    <source>
        <strain evidence="2">CG1_02_31_12</strain>
    </source>
</reference>
<organism evidence="2 3">
    <name type="scientific">Candidatus Nomurabacteria bacterium CG1_02_31_12</name>
    <dbReference type="NCBI Taxonomy" id="1805280"/>
    <lineage>
        <taxon>Bacteria</taxon>
        <taxon>Candidatus Nomuraibacteriota</taxon>
    </lineage>
</organism>
<keyword evidence="1" id="KW-1133">Transmembrane helix</keyword>
<keyword evidence="1" id="KW-0472">Membrane</keyword>
<sequence>MSRNLLQDMVRVKNTQRPIKEWPVNNVESFTERIEKKEDKKEIIFNKINQNNKKSKYRFYLVALISVVFLLFALSFLFSGAKITITPKIKEIPINENLSATKDSNTQGLSFDLVVISGEENKTIQGGEEKEVEIPAKGTVIIYNSYGSSSQILDIDTRLEGSNGKIYKTSKKIIVPGMINSKPGSIEVDIYGSSSGEEYNSAPIDFKVFGFKGTSKYSKFYARSKGNITGGFKGKTSVVSSLDKATTVSELKSTLETKLLKKVSDQIPSGFILFKDAIILDIDDKNINFIPGKDNMITVNVKGTLYGFLFDEKKLTKKIGEDIIDKYDGGDIYIPNIRDLAFSFSDKEDISSADIKSISFTLSGAPRIIWKVDEAKFVTDVLNKKKKYFNQILLQYPNIDSAELVIRPFWKSSFPEKSKSIEVIVNYPK</sequence>
<evidence type="ECO:0000313" key="2">
    <source>
        <dbReference type="EMBL" id="OIO29444.1"/>
    </source>
</evidence>
<dbReference type="STRING" id="1805280.AUJ22_01420"/>
<evidence type="ECO:0008006" key="4">
    <source>
        <dbReference type="Google" id="ProtNLM"/>
    </source>
</evidence>
<feature type="transmembrane region" description="Helical" evidence="1">
    <location>
        <begin position="57"/>
        <end position="78"/>
    </location>
</feature>
<proteinExistence type="predicted"/>